<keyword evidence="5 9" id="KW-0406">Ion transport</keyword>
<feature type="transmembrane region" description="Helical" evidence="9">
    <location>
        <begin position="998"/>
        <end position="1019"/>
    </location>
</feature>
<feature type="transmembrane region" description="Helical" evidence="9">
    <location>
        <begin position="639"/>
        <end position="660"/>
    </location>
</feature>
<name>M9LWP5_PSEA3</name>
<feature type="transmembrane region" description="Helical" evidence="9">
    <location>
        <begin position="827"/>
        <end position="850"/>
    </location>
</feature>
<keyword evidence="4 9" id="KW-1133">Transmembrane helix</keyword>
<keyword evidence="8" id="KW-0129">CBS domain</keyword>
<feature type="region of interest" description="Disordered" evidence="10">
    <location>
        <begin position="79"/>
        <end position="100"/>
    </location>
</feature>
<keyword evidence="3 9" id="KW-0812">Transmembrane</keyword>
<proteinExistence type="inferred from homology"/>
<feature type="transmembrane region" description="Helical" evidence="9">
    <location>
        <begin position="1092"/>
        <end position="1116"/>
    </location>
</feature>
<dbReference type="GO" id="GO:0005247">
    <property type="term" value="F:voltage-gated chloride channel activity"/>
    <property type="evidence" value="ECO:0007669"/>
    <property type="project" value="TreeGrafter"/>
</dbReference>
<feature type="compositionally biased region" description="Basic residues" evidence="10">
    <location>
        <begin position="215"/>
        <end position="229"/>
    </location>
</feature>
<evidence type="ECO:0000256" key="2">
    <source>
        <dbReference type="ARBA" id="ARBA00022448"/>
    </source>
</evidence>
<protein>
    <recommendedName>
        <fullName evidence="9">Chloride channel protein</fullName>
    </recommendedName>
</protein>
<evidence type="ECO:0000256" key="1">
    <source>
        <dbReference type="ARBA" id="ARBA00004141"/>
    </source>
</evidence>
<dbReference type="GO" id="GO:0005886">
    <property type="term" value="C:plasma membrane"/>
    <property type="evidence" value="ECO:0007669"/>
    <property type="project" value="TreeGrafter"/>
</dbReference>
<comment type="subcellular location">
    <subcellularLocation>
        <location evidence="1 9">Membrane</location>
        <topology evidence="1 9">Multi-pass membrane protein</topology>
    </subcellularLocation>
</comment>
<evidence type="ECO:0000313" key="12">
    <source>
        <dbReference type="EMBL" id="GAC74819.1"/>
    </source>
</evidence>
<feature type="region of interest" description="Disordered" evidence="10">
    <location>
        <begin position="203"/>
        <end position="354"/>
    </location>
</feature>
<gene>
    <name evidence="12" type="ORF">PANT_13d00014</name>
</gene>
<evidence type="ECO:0000256" key="3">
    <source>
        <dbReference type="ARBA" id="ARBA00022692"/>
    </source>
</evidence>
<dbReference type="InterPro" id="IPR001807">
    <property type="entry name" value="ClC"/>
</dbReference>
<evidence type="ECO:0000256" key="6">
    <source>
        <dbReference type="ARBA" id="ARBA00023136"/>
    </source>
</evidence>
<keyword evidence="2 9" id="KW-0813">Transport</keyword>
<feature type="compositionally biased region" description="Low complexity" evidence="10">
    <location>
        <begin position="272"/>
        <end position="286"/>
    </location>
</feature>
<dbReference type="GO" id="GO:0005769">
    <property type="term" value="C:early endosome"/>
    <property type="evidence" value="ECO:0007669"/>
    <property type="project" value="TreeGrafter"/>
</dbReference>
<evidence type="ECO:0000256" key="9">
    <source>
        <dbReference type="RuleBase" id="RU361221"/>
    </source>
</evidence>
<evidence type="ECO:0000256" key="8">
    <source>
        <dbReference type="PROSITE-ProRule" id="PRU00703"/>
    </source>
</evidence>
<dbReference type="CDD" id="cd03684">
    <property type="entry name" value="ClC_3_like"/>
    <property type="match status" value="1"/>
</dbReference>
<keyword evidence="7 9" id="KW-0868">Chloride</keyword>
<dbReference type="SUPFAM" id="SSF81340">
    <property type="entry name" value="Clc chloride channel"/>
    <property type="match status" value="1"/>
</dbReference>
<dbReference type="Gene3D" id="1.10.3080.10">
    <property type="entry name" value="Clc chloride channel"/>
    <property type="match status" value="1"/>
</dbReference>
<dbReference type="GO" id="GO:0005794">
    <property type="term" value="C:Golgi apparatus"/>
    <property type="evidence" value="ECO:0007669"/>
    <property type="project" value="TreeGrafter"/>
</dbReference>
<dbReference type="InterPro" id="IPR013183">
    <property type="entry name" value="Hsk3-like"/>
</dbReference>
<feature type="region of interest" description="Disordered" evidence="10">
    <location>
        <begin position="674"/>
        <end position="722"/>
    </location>
</feature>
<keyword evidence="6 9" id="KW-0472">Membrane</keyword>
<dbReference type="InterPro" id="IPR014743">
    <property type="entry name" value="Cl-channel_core"/>
</dbReference>
<feature type="transmembrane region" description="Helical" evidence="9">
    <location>
        <begin position="942"/>
        <end position="962"/>
    </location>
</feature>
<evidence type="ECO:0000256" key="7">
    <source>
        <dbReference type="ARBA" id="ARBA00023214"/>
    </source>
</evidence>
<dbReference type="PANTHER" id="PTHR45711:SF6">
    <property type="entry name" value="CHLORIDE CHANNEL PROTEIN"/>
    <property type="match status" value="1"/>
</dbReference>
<evidence type="ECO:0000256" key="5">
    <source>
        <dbReference type="ARBA" id="ARBA00023065"/>
    </source>
</evidence>
<sequence>MLAITITSTTLTLAAGIMNPHLPSGATSSATLSNKEKHYAQLAGKLGALATTFDTTKQHLNLAAEQAFYMRKLGIAQASTSIGSRKRHRRSRRAEHPPPVRISSVFVPSFAPMLRKRIPKLRKTGASGWLAGLDEEQQQQQPSGPPRREFPNWRPRTRPDQKKANPKKESALLLLAAWLPGCLAELVGLRKVEKCSPGELQGLVGVNPAEQPTPHRFRQSTHARTHARTHALDPLTSRSSCLPPSCLRPHHPRRQPPSYPAAATLMADPKRATSASRSPSRAQPNSGLTVSTRPPAADTADDHVDHHNAHQSAPSSARPRLAGRRTMSSKSDTRRLSSLFVPPTTDNAAQPHSSSRLAALSKGISGALSGSASIASLREPLSPIRSFYGGLTGQAIPGSRKRSKQDFRSYDDATFEDEMNLPGSGGNGVRVWYESYTTIDWIHDAIKESSRLRRIRNLRGIRGFAINSWDRLQGWIIVTITGIVTALIAGCIVKSEAVLFDLKDGYCAKDWRLAKRFCCPYGNAPDWDHPDMASASASASWSYRTRFLPNAAIPTSPADALQSLVSGVGVGNRILSGWAAPVAGSPAWHRQPSFPSQHANASLSAMLSPVDSETEDCPGWISWGQKFGSTDSHNWAASYSMYFVVAILWASIASILTIYLTSSELYLKDPASQSSATANLNQKPSSSSDGDARQHGDSSDQEPTETSALLPNASSGANRPDRLHSRDFARRANEQRASKAILPRKVLYFATGSGISEVKCILSGFVIHGYLGFWTLFTKSVGLTLSVASGLSLGKEGPFVHIASCVGNIVCRIFPKYENNEGKRREMLSCACAAGVAVAFGAPVGGVLFSLEEVSYYFPSKVMFRSFFCAMVAAATLRAIDPFGTGKIVLFQVTYDKDWHFYEMLFFVLIGIFGGLYGAYFTKLNMFWAKNVRAKTWMARHPILEVVFITVATAALSFFNGYTRMGGVELIADLFSECHEHESLEGLCVSQPSQIKPLILSILFAMVLKGLLTVVTFGIKLPAGIFIPTLAVGACFGRMVGLLVQYVQWTNPDLGFFSWCPASDSACIVPGVYAMVGAAAALSGVTRTTVSLAVIMFELTGTLTYSVPVMLSILVAKTIADALEHKGIYDLVIEFSGLPYLDSKTEYIWNGVNVTDAMETEVEVICLDAFNSLQSLADKLDRLAQGSGYTDGGFPIVSRVATATSSAVPASPLLSASLGSLTDAAAPSPGSDSAYQMVGYIAASELEHALTRAVRADAEMRPEVTRCSFNNIPFVRAENEGEANVRDSVLFTASDPLDLSRYVDKAPITVQIHSPLELVHQYFTRLGVRYLIVVDERGLYRGVIFKKSYLKFLDDLEKQSGH</sequence>
<evidence type="ECO:0000256" key="4">
    <source>
        <dbReference type="ARBA" id="ARBA00022989"/>
    </source>
</evidence>
<comment type="similarity">
    <text evidence="9">Belongs to the chloride channel (TC 2.A.49) family.</text>
</comment>
<organism evidence="12 13">
    <name type="scientific">Pseudozyma antarctica (strain T-34)</name>
    <name type="common">Yeast</name>
    <name type="synonym">Candida antarctica</name>
    <dbReference type="NCBI Taxonomy" id="1151754"/>
    <lineage>
        <taxon>Eukaryota</taxon>
        <taxon>Fungi</taxon>
        <taxon>Dikarya</taxon>
        <taxon>Basidiomycota</taxon>
        <taxon>Ustilaginomycotina</taxon>
        <taxon>Ustilaginomycetes</taxon>
        <taxon>Ustilaginales</taxon>
        <taxon>Ustilaginaceae</taxon>
        <taxon>Moesziomyces</taxon>
    </lineage>
</organism>
<dbReference type="Pfam" id="PF08227">
    <property type="entry name" value="DASH_Hsk3"/>
    <property type="match status" value="1"/>
</dbReference>
<evidence type="ECO:0000313" key="13">
    <source>
        <dbReference type="Proteomes" id="UP000011976"/>
    </source>
</evidence>
<evidence type="ECO:0000256" key="10">
    <source>
        <dbReference type="SAM" id="MobiDB-lite"/>
    </source>
</evidence>
<feature type="compositionally biased region" description="Basic and acidic residues" evidence="10">
    <location>
        <begin position="146"/>
        <end position="167"/>
    </location>
</feature>
<feature type="transmembrane region" description="Helical" evidence="9">
    <location>
        <begin position="901"/>
        <end position="922"/>
    </location>
</feature>
<feature type="compositionally biased region" description="Polar residues" evidence="10">
    <location>
        <begin position="344"/>
        <end position="354"/>
    </location>
</feature>
<dbReference type="Pfam" id="PF00654">
    <property type="entry name" value="Voltage_CLC"/>
    <property type="match status" value="1"/>
</dbReference>
<feature type="compositionally biased region" description="Basic residues" evidence="10">
    <location>
        <begin position="84"/>
        <end position="93"/>
    </location>
</feature>
<dbReference type="FunFam" id="1.10.3080.10:FF:000013">
    <property type="entry name" value="Voltage-gated chloride channel (ClcA)"/>
    <property type="match status" value="1"/>
</dbReference>
<feature type="transmembrane region" description="Helical" evidence="9">
    <location>
        <begin position="1025"/>
        <end position="1044"/>
    </location>
</feature>
<dbReference type="PANTHER" id="PTHR45711">
    <property type="entry name" value="CHLORIDE CHANNEL PROTEIN"/>
    <property type="match status" value="1"/>
</dbReference>
<dbReference type="EMBL" id="DF196779">
    <property type="protein sequence ID" value="GAC74819.1"/>
    <property type="molecule type" value="Genomic_DNA"/>
</dbReference>
<feature type="compositionally biased region" description="Polar residues" evidence="10">
    <location>
        <begin position="674"/>
        <end position="689"/>
    </location>
</feature>
<accession>M9LWP5</accession>
<dbReference type="PRINTS" id="PR00762">
    <property type="entry name" value="CLCHANNEL"/>
</dbReference>
<feature type="compositionally biased region" description="Polar residues" evidence="10">
    <location>
        <begin position="704"/>
        <end position="717"/>
    </location>
</feature>
<dbReference type="InterPro" id="IPR000644">
    <property type="entry name" value="CBS_dom"/>
</dbReference>
<feature type="transmembrane region" description="Helical" evidence="9">
    <location>
        <begin position="1065"/>
        <end position="1086"/>
    </location>
</feature>
<reference evidence="13" key="1">
    <citation type="journal article" date="2013" name="Genome Announc.">
        <title>Genome sequence of the basidiomycetous yeast Pseudozyma antarctica T-34, a producer of the glycolipid biosurfactants mannosylerythritol lipids.</title>
        <authorList>
            <person name="Morita T."/>
            <person name="Koike H."/>
            <person name="Koyama Y."/>
            <person name="Hagiwara H."/>
            <person name="Ito E."/>
            <person name="Fukuoka T."/>
            <person name="Imura T."/>
            <person name="Machida M."/>
            <person name="Kitamoto D."/>
        </authorList>
    </citation>
    <scope>NUCLEOTIDE SEQUENCE [LARGE SCALE GENOMIC DNA]</scope>
    <source>
        <strain evidence="13">T-34</strain>
    </source>
</reference>
<comment type="caution">
    <text evidence="9">Lacks conserved residue(s) required for the propagation of feature annotation.</text>
</comment>
<evidence type="ECO:0000259" key="11">
    <source>
        <dbReference type="PROSITE" id="PS51371"/>
    </source>
</evidence>
<feature type="transmembrane region" description="Helical" evidence="9">
    <location>
        <begin position="746"/>
        <end position="777"/>
    </location>
</feature>
<dbReference type="PROSITE" id="PS51371">
    <property type="entry name" value="CBS"/>
    <property type="match status" value="1"/>
</dbReference>
<feature type="region of interest" description="Disordered" evidence="10">
    <location>
        <begin position="134"/>
        <end position="167"/>
    </location>
</feature>
<dbReference type="SUPFAM" id="SSF54631">
    <property type="entry name" value="CBS-domain pair"/>
    <property type="match status" value="1"/>
</dbReference>
<dbReference type="OrthoDB" id="431497at2759"/>
<feature type="domain" description="CBS" evidence="11">
    <location>
        <begin position="1303"/>
        <end position="1360"/>
    </location>
</feature>
<dbReference type="InterPro" id="IPR046342">
    <property type="entry name" value="CBS_dom_sf"/>
</dbReference>
<dbReference type="Proteomes" id="UP000011976">
    <property type="component" value="Unassembled WGS sequence"/>
</dbReference>